<reference evidence="1 2" key="1">
    <citation type="submission" date="2017-10" db="EMBL/GenBank/DDBJ databases">
        <title>The draft genome sequence of Williamsia sp. BULT 1.1 isolated from the semi-arid grassland soils from South Africa.</title>
        <authorList>
            <person name="Kabwe M.H."/>
            <person name="Govender N."/>
            <person name="Mutseka Lunga P."/>
            <person name="Vikram S."/>
            <person name="Makhalanyane T.P."/>
        </authorList>
    </citation>
    <scope>NUCLEOTIDE SEQUENCE [LARGE SCALE GENOMIC DNA]</scope>
    <source>
        <strain evidence="1 2">BULT 1.1</strain>
    </source>
</reference>
<dbReference type="PANTHER" id="PTHR45985:SF3">
    <property type="entry name" value="CHITIN DEACETYLASE-LIKE 4"/>
    <property type="match status" value="1"/>
</dbReference>
<dbReference type="SUPFAM" id="SSF88713">
    <property type="entry name" value="Glycoside hydrolase/deacetylase"/>
    <property type="match status" value="1"/>
</dbReference>
<evidence type="ECO:0000313" key="1">
    <source>
        <dbReference type="EMBL" id="PHV67505.1"/>
    </source>
</evidence>
<gene>
    <name evidence="1" type="ORF">CSW57_07370</name>
</gene>
<dbReference type="InterPro" id="IPR011330">
    <property type="entry name" value="Glyco_hydro/deAcase_b/a-brl"/>
</dbReference>
<evidence type="ECO:0000313" key="2">
    <source>
        <dbReference type="Proteomes" id="UP000225108"/>
    </source>
</evidence>
<protein>
    <submittedName>
        <fullName evidence="1">Polysaccharide deacetylase</fullName>
    </submittedName>
</protein>
<dbReference type="AlphaFoldDB" id="A0A2G3PNY7"/>
<dbReference type="Gene3D" id="3.20.20.370">
    <property type="entry name" value="Glycoside hydrolase/deacetylase"/>
    <property type="match status" value="1"/>
</dbReference>
<comment type="caution">
    <text evidence="1">The sequence shown here is derived from an EMBL/GenBank/DDBJ whole genome shotgun (WGS) entry which is preliminary data.</text>
</comment>
<accession>A0A2G3PNY7</accession>
<proteinExistence type="predicted"/>
<organism evidence="1 2">
    <name type="scientific">Williamsia marianensis</name>
    <dbReference type="NCBI Taxonomy" id="85044"/>
    <lineage>
        <taxon>Bacteria</taxon>
        <taxon>Bacillati</taxon>
        <taxon>Actinomycetota</taxon>
        <taxon>Actinomycetes</taxon>
        <taxon>Mycobacteriales</taxon>
        <taxon>Nocardiaceae</taxon>
        <taxon>Williamsia</taxon>
    </lineage>
</organism>
<dbReference type="PANTHER" id="PTHR45985">
    <property type="match status" value="1"/>
</dbReference>
<dbReference type="GO" id="GO:0005975">
    <property type="term" value="P:carbohydrate metabolic process"/>
    <property type="evidence" value="ECO:0007669"/>
    <property type="project" value="InterPro"/>
</dbReference>
<sequence length="403" mass="44708">MAARKVNTLQLRRIEHHVRRSLSLAVAAVILAACGTGGDGDGAGSVAVQPVDATSEPVSTPPPAPARLESNVAMERLSPNAKPPQFVLFSFDGVGVSENWDLFLDTANEVDARFTALMTGLYFLTDKNKKKYTGPGYAAGESSLAFGGTEKEVIEQVDYLNRTWFAGHEMGTHYVGHFCVGTKNPGRDWTTAEWNHELDQFFRLMTEWKSLNNIRNTPDLAFGPDAVKGGRTPCLEGGMGQLFPALGAHDMTWDSSKAARQPGIYWPTKVGSIWEFPIPYTWSPPLNHRQTALDYNYWFTFNQAKDSPASAPKIRRIVKESYDYMFRRAYEGNRAPLVIANHFNDWSGNAFNPATADFMREACVKPETVCATYQDVIAWMELQDPAVLAPWRKMAPVAVDADS</sequence>
<dbReference type="EMBL" id="PEBD01000005">
    <property type="protein sequence ID" value="PHV67505.1"/>
    <property type="molecule type" value="Genomic_DNA"/>
</dbReference>
<name>A0A2G3PNY7_WILMA</name>
<dbReference type="Proteomes" id="UP000225108">
    <property type="component" value="Unassembled WGS sequence"/>
</dbReference>
<dbReference type="PROSITE" id="PS51257">
    <property type="entry name" value="PROKAR_LIPOPROTEIN"/>
    <property type="match status" value="1"/>
</dbReference>
<dbReference type="InterPro" id="IPR052740">
    <property type="entry name" value="CE4"/>
</dbReference>